<evidence type="ECO:0000313" key="2">
    <source>
        <dbReference type="Proteomes" id="UP000789901"/>
    </source>
</evidence>
<accession>A0ABN7ULU9</accession>
<dbReference type="Proteomes" id="UP000789901">
    <property type="component" value="Unassembled WGS sequence"/>
</dbReference>
<proteinExistence type="predicted"/>
<organism evidence="1 2">
    <name type="scientific">Gigaspora margarita</name>
    <dbReference type="NCBI Taxonomy" id="4874"/>
    <lineage>
        <taxon>Eukaryota</taxon>
        <taxon>Fungi</taxon>
        <taxon>Fungi incertae sedis</taxon>
        <taxon>Mucoromycota</taxon>
        <taxon>Glomeromycotina</taxon>
        <taxon>Glomeromycetes</taxon>
        <taxon>Diversisporales</taxon>
        <taxon>Gigasporaceae</taxon>
        <taxon>Gigaspora</taxon>
    </lineage>
</organism>
<reference evidence="1 2" key="1">
    <citation type="submission" date="2021-06" db="EMBL/GenBank/DDBJ databases">
        <authorList>
            <person name="Kallberg Y."/>
            <person name="Tangrot J."/>
            <person name="Rosling A."/>
        </authorList>
    </citation>
    <scope>NUCLEOTIDE SEQUENCE [LARGE SCALE GENOMIC DNA]</scope>
    <source>
        <strain evidence="1 2">120-4 pot B 10/14</strain>
    </source>
</reference>
<dbReference type="InterPro" id="IPR035980">
    <property type="entry name" value="Ribosomal_bS6_sf"/>
</dbReference>
<comment type="caution">
    <text evidence="1">The sequence shown here is derived from an EMBL/GenBank/DDBJ whole genome shotgun (WGS) entry which is preliminary data.</text>
</comment>
<sequence length="48" mass="5562">MEANLKNLVKITVKYVLEHGGVVRGFENWGTIPLATRTRRYQEYHTDG</sequence>
<protein>
    <submittedName>
        <fullName evidence="1">41085_t:CDS:1</fullName>
    </submittedName>
</protein>
<gene>
    <name evidence="1" type="ORF">GMARGA_LOCUS8216</name>
</gene>
<name>A0ABN7ULU9_GIGMA</name>
<dbReference type="SUPFAM" id="SSF54995">
    <property type="entry name" value="Ribosomal protein S6"/>
    <property type="match status" value="1"/>
</dbReference>
<dbReference type="EMBL" id="CAJVQB010004161">
    <property type="protein sequence ID" value="CAG8628622.1"/>
    <property type="molecule type" value="Genomic_DNA"/>
</dbReference>
<evidence type="ECO:0000313" key="1">
    <source>
        <dbReference type="EMBL" id="CAG8628622.1"/>
    </source>
</evidence>
<dbReference type="Gene3D" id="3.30.70.60">
    <property type="match status" value="1"/>
</dbReference>
<dbReference type="InterPro" id="IPR014717">
    <property type="entry name" value="Transl_elong_EF1B/ribsomal_bS6"/>
</dbReference>
<keyword evidence="2" id="KW-1185">Reference proteome</keyword>